<keyword evidence="4 8" id="KW-0732">Signal</keyword>
<evidence type="ECO:0000256" key="2">
    <source>
        <dbReference type="ARBA" id="ARBA00007886"/>
    </source>
</evidence>
<gene>
    <name evidence="11" type="ORF">ACFO1S_27880</name>
</gene>
<keyword evidence="7" id="KW-0449">Lipoprotein</keyword>
<dbReference type="RefSeq" id="WP_204602989.1">
    <property type="nucleotide sequence ID" value="NZ_JBHSED010000074.1"/>
</dbReference>
<evidence type="ECO:0000259" key="10">
    <source>
        <dbReference type="Pfam" id="PF25198"/>
    </source>
</evidence>
<comment type="subcellular location">
    <subcellularLocation>
        <location evidence="1">Membrane</location>
        <topology evidence="1">Lipid-anchor</topology>
    </subcellularLocation>
</comment>
<comment type="similarity">
    <text evidence="2">Belongs to the GerABKC lipoprotein family.</text>
</comment>
<dbReference type="Pfam" id="PF25198">
    <property type="entry name" value="Spore_GerAC_N"/>
    <property type="match status" value="1"/>
</dbReference>
<evidence type="ECO:0000256" key="8">
    <source>
        <dbReference type="SAM" id="SignalP"/>
    </source>
</evidence>
<dbReference type="Gene3D" id="3.30.300.210">
    <property type="entry name" value="Nutrient germinant receptor protein C, domain 3"/>
    <property type="match status" value="1"/>
</dbReference>
<proteinExistence type="inferred from homology"/>
<dbReference type="Pfam" id="PF05504">
    <property type="entry name" value="Spore_GerAC"/>
    <property type="match status" value="1"/>
</dbReference>
<dbReference type="InterPro" id="IPR046953">
    <property type="entry name" value="Spore_GerAC-like_C"/>
</dbReference>
<dbReference type="PANTHER" id="PTHR35789:SF1">
    <property type="entry name" value="SPORE GERMINATION PROTEIN B3"/>
    <property type="match status" value="1"/>
</dbReference>
<name>A0ABV8SJ18_9BACL</name>
<feature type="signal peptide" evidence="8">
    <location>
        <begin position="1"/>
        <end position="24"/>
    </location>
</feature>
<accession>A0ABV8SJ18</accession>
<dbReference type="InterPro" id="IPR038501">
    <property type="entry name" value="Spore_GerAC_C_sf"/>
</dbReference>
<keyword evidence="3" id="KW-0309">Germination</keyword>
<dbReference type="Proteomes" id="UP001595755">
    <property type="component" value="Unassembled WGS sequence"/>
</dbReference>
<keyword evidence="12" id="KW-1185">Reference proteome</keyword>
<dbReference type="InterPro" id="IPR057336">
    <property type="entry name" value="GerAC_N"/>
</dbReference>
<evidence type="ECO:0000256" key="1">
    <source>
        <dbReference type="ARBA" id="ARBA00004635"/>
    </source>
</evidence>
<evidence type="ECO:0000313" key="12">
    <source>
        <dbReference type="Proteomes" id="UP001595755"/>
    </source>
</evidence>
<keyword evidence="6" id="KW-0564">Palmitate</keyword>
<dbReference type="EMBL" id="JBHSED010000074">
    <property type="protein sequence ID" value="MFC4307250.1"/>
    <property type="molecule type" value="Genomic_DNA"/>
</dbReference>
<comment type="caution">
    <text evidence="11">The sequence shown here is derived from an EMBL/GenBank/DDBJ whole genome shotgun (WGS) entry which is preliminary data.</text>
</comment>
<evidence type="ECO:0000256" key="6">
    <source>
        <dbReference type="ARBA" id="ARBA00023139"/>
    </source>
</evidence>
<dbReference type="NCBIfam" id="TIGR02887">
    <property type="entry name" value="spore_ger_x_C"/>
    <property type="match status" value="1"/>
</dbReference>
<sequence>MKRRGLLLGLCLAALLPLSGCWNSKDIQNMDYATAIGLDYVDGKYITYVQFLNFSNVGRNETVQIGKEVPIWVGRGEGATVSQSMSSIYATSQMHIFWGHVKTIVCSESLLKKGVEEAYNSINRFGEIRYNIYIFGTKEKFTDLFIQKSIFNLSPLDTIMFSPEQIYAQRSFIMPLTGNQVIAQLTEPGEPAMLPSISIVRDVWKEDKRSRPMLKIDGAYFFQGKKMQTWMAEEELAGSRWTQKQLKRSLISVPAGDHPYATLVLINPHYHVDARVKDGKARFDLSLQLDATLDDLNREVSVEELERLTEAAVREDIMDSFRKGLAKQVDVLKLEETLYRNHPKQWHLLHDKQEFLLDRDSINSITVKVHLRNTGKYKGRIR</sequence>
<keyword evidence="5" id="KW-0472">Membrane</keyword>
<protein>
    <submittedName>
        <fullName evidence="11">Ger(X)C family spore germination protein</fullName>
    </submittedName>
</protein>
<feature type="domain" description="Spore germination GerAC-like C-terminal" evidence="9">
    <location>
        <begin position="218"/>
        <end position="375"/>
    </location>
</feature>
<feature type="domain" description="Spore germination protein N-terminal" evidence="10">
    <location>
        <begin position="23"/>
        <end position="198"/>
    </location>
</feature>
<evidence type="ECO:0000256" key="3">
    <source>
        <dbReference type="ARBA" id="ARBA00022544"/>
    </source>
</evidence>
<evidence type="ECO:0000256" key="5">
    <source>
        <dbReference type="ARBA" id="ARBA00023136"/>
    </source>
</evidence>
<evidence type="ECO:0000256" key="4">
    <source>
        <dbReference type="ARBA" id="ARBA00022729"/>
    </source>
</evidence>
<evidence type="ECO:0000256" key="7">
    <source>
        <dbReference type="ARBA" id="ARBA00023288"/>
    </source>
</evidence>
<organism evidence="11 12">
    <name type="scientific">Cohnella boryungensis</name>
    <dbReference type="NCBI Taxonomy" id="768479"/>
    <lineage>
        <taxon>Bacteria</taxon>
        <taxon>Bacillati</taxon>
        <taxon>Bacillota</taxon>
        <taxon>Bacilli</taxon>
        <taxon>Bacillales</taxon>
        <taxon>Paenibacillaceae</taxon>
        <taxon>Cohnella</taxon>
    </lineage>
</organism>
<dbReference type="PANTHER" id="PTHR35789">
    <property type="entry name" value="SPORE GERMINATION PROTEIN B3"/>
    <property type="match status" value="1"/>
</dbReference>
<evidence type="ECO:0000259" key="9">
    <source>
        <dbReference type="Pfam" id="PF05504"/>
    </source>
</evidence>
<feature type="chain" id="PRO_5045337737" evidence="8">
    <location>
        <begin position="25"/>
        <end position="382"/>
    </location>
</feature>
<evidence type="ECO:0000313" key="11">
    <source>
        <dbReference type="EMBL" id="MFC4307250.1"/>
    </source>
</evidence>
<dbReference type="InterPro" id="IPR008844">
    <property type="entry name" value="Spore_GerAC-like"/>
</dbReference>
<reference evidence="12" key="1">
    <citation type="journal article" date="2019" name="Int. J. Syst. Evol. Microbiol.">
        <title>The Global Catalogue of Microorganisms (GCM) 10K type strain sequencing project: providing services to taxonomists for standard genome sequencing and annotation.</title>
        <authorList>
            <consortium name="The Broad Institute Genomics Platform"/>
            <consortium name="The Broad Institute Genome Sequencing Center for Infectious Disease"/>
            <person name="Wu L."/>
            <person name="Ma J."/>
        </authorList>
    </citation>
    <scope>NUCLEOTIDE SEQUENCE [LARGE SCALE GENOMIC DNA]</scope>
    <source>
        <strain evidence="12">CGMCC 4.1641</strain>
    </source>
</reference>